<evidence type="ECO:0000256" key="1">
    <source>
        <dbReference type="SAM" id="SignalP"/>
    </source>
</evidence>
<feature type="chain" id="PRO_5022178628" evidence="1">
    <location>
        <begin position="22"/>
        <end position="273"/>
    </location>
</feature>
<feature type="signal peptide" evidence="1">
    <location>
        <begin position="1"/>
        <end position="21"/>
    </location>
</feature>
<dbReference type="Proteomes" id="UP000322454">
    <property type="component" value="Unassembled WGS sequence"/>
</dbReference>
<keyword evidence="1" id="KW-0732">Signal</keyword>
<evidence type="ECO:0000313" key="2">
    <source>
        <dbReference type="EMBL" id="RZV40270.1"/>
    </source>
</evidence>
<organism evidence="2 3">
    <name type="scientific">Candidatus Acidulodesulfobacterium acidiphilum</name>
    <dbReference type="NCBI Taxonomy" id="2597224"/>
    <lineage>
        <taxon>Bacteria</taxon>
        <taxon>Deltaproteobacteria</taxon>
        <taxon>Candidatus Acidulodesulfobacterales</taxon>
        <taxon>Candidatus Acidulodesulfobacterium</taxon>
    </lineage>
</organism>
<reference evidence="2 3" key="1">
    <citation type="submission" date="2019-01" db="EMBL/GenBank/DDBJ databases">
        <title>Insights into ecological role of a new deltaproteobacterial order Candidatus Sinidesulfobacterales (Sva0485) by metagenomics and metatranscriptomics.</title>
        <authorList>
            <person name="Tan S."/>
            <person name="Liu J."/>
            <person name="Fang Y."/>
            <person name="Hedlund B."/>
            <person name="Lian Z.-H."/>
            <person name="Huang L.-Y."/>
            <person name="Li J.-T."/>
            <person name="Huang L.-N."/>
            <person name="Li W.-J."/>
            <person name="Jiang H.-C."/>
            <person name="Dong H.-L."/>
            <person name="Shu W.-S."/>
        </authorList>
    </citation>
    <scope>NUCLEOTIDE SEQUENCE [LARGE SCALE GENOMIC DNA]</scope>
    <source>
        <strain evidence="2">AP4</strain>
    </source>
</reference>
<proteinExistence type="predicted"/>
<dbReference type="AlphaFoldDB" id="A0A520XGF8"/>
<comment type="caution">
    <text evidence="2">The sequence shown here is derived from an EMBL/GenBank/DDBJ whole genome shotgun (WGS) entry which is preliminary data.</text>
</comment>
<name>A0A520XGF8_9DELT</name>
<protein>
    <submittedName>
        <fullName evidence="2">Uncharacterized protein</fullName>
    </submittedName>
</protein>
<evidence type="ECO:0000313" key="3">
    <source>
        <dbReference type="Proteomes" id="UP000322454"/>
    </source>
</evidence>
<gene>
    <name evidence="2" type="ORF">EVJ48_01890</name>
</gene>
<sequence length="273" mass="31392">MKKLILSLILAVLLIPMAAQAFQYSIKTSNRPYPHVTFFSTNHYFVKSVGLKTNLLPAFKKYIITGGNRALRYKTYQLLAWINYRAFMISIALNYVNTEIKKINYYIDTHQTQNLQRYKEALKSALYLKSLILARENVSKNKFKALKILNNYCLNHNDFEYHCDYHIENNYATYACGSFIVAGNPISGDSFMVTQSLFSTQLQNQLVFMLKQNGYSNISTMNLTPSFISYITPPGKKVFPTIKGLTDMVSSGNLKDFNELVSLFVKHFIKINK</sequence>
<dbReference type="EMBL" id="SHMQ01000002">
    <property type="protein sequence ID" value="RZV40270.1"/>
    <property type="molecule type" value="Genomic_DNA"/>
</dbReference>
<accession>A0A520XGF8</accession>